<dbReference type="Proteomes" id="UP000003094">
    <property type="component" value="Unassembled WGS sequence"/>
</dbReference>
<dbReference type="EMBL" id="ADHJ01000053">
    <property type="protein sequence ID" value="EFU38477.1"/>
    <property type="molecule type" value="Genomic_DNA"/>
</dbReference>
<reference evidence="2 3" key="1">
    <citation type="journal article" date="2010" name="BMC Genomics">
        <title>Genome sequence of the pattern forming Paenibacillus vortex bacterium reveals potential for thriving in complex environments.</title>
        <authorList>
            <person name="Sirota-Madi A."/>
            <person name="Olender T."/>
            <person name="Helman Y."/>
            <person name="Ingham C."/>
            <person name="Brainis I."/>
            <person name="Roth D."/>
            <person name="Hagi E."/>
            <person name="Brodsky L."/>
            <person name="Leshkowitz D."/>
            <person name="Galatenko V."/>
            <person name="Nikolaev V."/>
            <person name="Mugasimangalam R.C."/>
            <person name="Bransburg-Zabary S."/>
            <person name="Gutnick D.L."/>
            <person name="Lancet D."/>
            <person name="Ben-Jacob E."/>
        </authorList>
    </citation>
    <scope>NUCLEOTIDE SEQUENCE [LARGE SCALE GENOMIC DNA]</scope>
    <source>
        <strain evidence="2 3">V453</strain>
    </source>
</reference>
<organism evidence="2 3">
    <name type="scientific">Paenibacillus vortex V453</name>
    <dbReference type="NCBI Taxonomy" id="715225"/>
    <lineage>
        <taxon>Bacteria</taxon>
        <taxon>Bacillati</taxon>
        <taxon>Bacillota</taxon>
        <taxon>Bacilli</taxon>
        <taxon>Bacillales</taxon>
        <taxon>Paenibacillaceae</taxon>
        <taxon>Paenibacillus</taxon>
    </lineage>
</organism>
<gene>
    <name evidence="2" type="ORF">PVOR_30773</name>
</gene>
<proteinExistence type="predicted"/>
<feature type="compositionally biased region" description="Basic and acidic residues" evidence="1">
    <location>
        <begin position="47"/>
        <end position="58"/>
    </location>
</feature>
<dbReference type="KEGG" id="pvo:PVOR_30773"/>
<name>A0A2R9SM75_9BACL</name>
<comment type="caution">
    <text evidence="2">The sequence shown here is derived from an EMBL/GenBank/DDBJ whole genome shotgun (WGS) entry which is preliminary data.</text>
</comment>
<sequence length="71" mass="8355">MKQQGERAPIQQEQILVPARIRQIRIRGQQRETQKEQAQILPSRLMVEKNRSPQEPKMTHSRSCHIQAKLS</sequence>
<evidence type="ECO:0000256" key="1">
    <source>
        <dbReference type="SAM" id="MobiDB-lite"/>
    </source>
</evidence>
<evidence type="ECO:0000313" key="2">
    <source>
        <dbReference type="EMBL" id="EFU38477.1"/>
    </source>
</evidence>
<protein>
    <submittedName>
        <fullName evidence="2">Uncharacterized protein</fullName>
    </submittedName>
</protein>
<feature type="region of interest" description="Disordered" evidence="1">
    <location>
        <begin position="47"/>
        <end position="71"/>
    </location>
</feature>
<dbReference type="AlphaFoldDB" id="A0A2R9SM75"/>
<keyword evidence="3" id="KW-1185">Reference proteome</keyword>
<accession>A0A2R9SM75</accession>
<evidence type="ECO:0000313" key="3">
    <source>
        <dbReference type="Proteomes" id="UP000003094"/>
    </source>
</evidence>